<evidence type="ECO:0000256" key="7">
    <source>
        <dbReference type="ARBA" id="ARBA00034617"/>
    </source>
</evidence>
<dbReference type="CDD" id="cd17932">
    <property type="entry name" value="DEXQc_UvrD"/>
    <property type="match status" value="1"/>
</dbReference>
<dbReference type="PANTHER" id="PTHR11070:SF69">
    <property type="entry name" value="ATP-DEPENDENT DNA HELICASE UVRD2"/>
    <property type="match status" value="1"/>
</dbReference>
<proteinExistence type="inferred from homology"/>
<dbReference type="Pfam" id="PF13361">
    <property type="entry name" value="UvrD_C"/>
    <property type="match status" value="2"/>
</dbReference>
<dbReference type="Gene3D" id="1.10.10.160">
    <property type="match status" value="1"/>
</dbReference>
<keyword evidence="4 10" id="KW-0347">Helicase</keyword>
<sequence length="601" mass="64729">MSETGSPLDGLDEHQREAAATLRGPVVVLAGAGAGKTRVITHRIAHGVDTGAYSPQRVMAVTFTAKAAGELRGRLRGLGIEGVSAKTFHAAALSQLNYFWPQVAGDEAPRIVDNKVKLLAHAADAVRLRPDRATLRDVASQIEWRKVTMRTIEQYARLGRTVGALRSDALVALMTEYERLKDERRQLDFEDVLLACAGMLEAEPRVVGAVREQYRHFTVDEFQDVSPLQNRLLELWLGERRDLCVVGDASQTVYSFTGAESRFLLEFGSRYPDAKVVRLERNYRSDPAVLDVANALMRGRPGALTLVAARSDGGAPAPVATAYDDDRDEADGVADSVARQLASATADEVAILYRSHAQSALIQQSLAARGIPTTVLGGTRFFDMPEVRQAVLAIRAAAVAPHGSVFLDDVRSALRGLGHQDEPPAAGGALRDAWEARAALLRLAEAAPEGTTLRGFADDLMARAKDQHEPAMRTVTLSTLHAAKGLEWPHVHILGFSEGLLPISYASSLDGVDEERRLAYVGITRAARSLSISWARMSDAQRPGRGERAPSRFLAEIGPSLRHSQPRRHGTGTRGAGGASATPAGRQSGSAPRPSRPSRAG</sequence>
<evidence type="ECO:0000256" key="9">
    <source>
        <dbReference type="ARBA" id="ARBA00048988"/>
    </source>
</evidence>
<dbReference type="InterPro" id="IPR013986">
    <property type="entry name" value="DExx_box_DNA_helicase_dom_sf"/>
</dbReference>
<dbReference type="RefSeq" id="WP_221855837.1">
    <property type="nucleotide sequence ID" value="NZ_BAAAYV010000005.1"/>
</dbReference>
<feature type="compositionally biased region" description="Low complexity" evidence="11">
    <location>
        <begin position="579"/>
        <end position="601"/>
    </location>
</feature>
<organism evidence="14 15">
    <name type="scientific">Microbacterium marinilacus</name>
    <dbReference type="NCBI Taxonomy" id="415209"/>
    <lineage>
        <taxon>Bacteria</taxon>
        <taxon>Bacillati</taxon>
        <taxon>Actinomycetota</taxon>
        <taxon>Actinomycetes</taxon>
        <taxon>Micrococcales</taxon>
        <taxon>Microbacteriaceae</taxon>
        <taxon>Microbacterium</taxon>
    </lineage>
</organism>
<feature type="domain" description="UvrD-like helicase ATP-binding" evidence="12">
    <location>
        <begin position="9"/>
        <end position="286"/>
    </location>
</feature>
<evidence type="ECO:0000256" key="11">
    <source>
        <dbReference type="SAM" id="MobiDB-lite"/>
    </source>
</evidence>
<gene>
    <name evidence="14" type="ORF">GCM10022202_08020</name>
</gene>
<comment type="similarity">
    <text evidence="1">Belongs to the helicase family. UvrD subfamily.</text>
</comment>
<evidence type="ECO:0000256" key="8">
    <source>
        <dbReference type="ARBA" id="ARBA00034808"/>
    </source>
</evidence>
<feature type="region of interest" description="Disordered" evidence="11">
    <location>
        <begin position="537"/>
        <end position="601"/>
    </location>
</feature>
<accession>A0ABP7B7W4</accession>
<dbReference type="EMBL" id="BAAAYV010000005">
    <property type="protein sequence ID" value="GAA3650785.1"/>
    <property type="molecule type" value="Genomic_DNA"/>
</dbReference>
<keyword evidence="2 10" id="KW-0547">Nucleotide-binding</keyword>
<dbReference type="InterPro" id="IPR014016">
    <property type="entry name" value="UvrD-like_ATP-bd"/>
</dbReference>
<evidence type="ECO:0000313" key="14">
    <source>
        <dbReference type="EMBL" id="GAA3650785.1"/>
    </source>
</evidence>
<reference evidence="15" key="1">
    <citation type="journal article" date="2019" name="Int. J. Syst. Evol. Microbiol.">
        <title>The Global Catalogue of Microorganisms (GCM) 10K type strain sequencing project: providing services to taxonomists for standard genome sequencing and annotation.</title>
        <authorList>
            <consortium name="The Broad Institute Genomics Platform"/>
            <consortium name="The Broad Institute Genome Sequencing Center for Infectious Disease"/>
            <person name="Wu L."/>
            <person name="Ma J."/>
        </authorList>
    </citation>
    <scope>NUCLEOTIDE SEQUENCE [LARGE SCALE GENOMIC DNA]</scope>
    <source>
        <strain evidence="15">JCM 16546</strain>
    </source>
</reference>
<dbReference type="Pfam" id="PF00580">
    <property type="entry name" value="UvrD-helicase"/>
    <property type="match status" value="1"/>
</dbReference>
<dbReference type="InterPro" id="IPR000212">
    <property type="entry name" value="DNA_helicase_UvrD/REP"/>
</dbReference>
<dbReference type="PANTHER" id="PTHR11070">
    <property type="entry name" value="UVRD / RECB / PCRA DNA HELICASE FAMILY MEMBER"/>
    <property type="match status" value="1"/>
</dbReference>
<evidence type="ECO:0000259" key="12">
    <source>
        <dbReference type="PROSITE" id="PS51198"/>
    </source>
</evidence>
<dbReference type="EC" id="5.6.2.4" evidence="8"/>
<evidence type="ECO:0000256" key="2">
    <source>
        <dbReference type="ARBA" id="ARBA00022741"/>
    </source>
</evidence>
<evidence type="ECO:0000256" key="1">
    <source>
        <dbReference type="ARBA" id="ARBA00009922"/>
    </source>
</evidence>
<dbReference type="Gene3D" id="3.40.50.300">
    <property type="entry name" value="P-loop containing nucleotide triphosphate hydrolases"/>
    <property type="match status" value="3"/>
</dbReference>
<dbReference type="PROSITE" id="PS51217">
    <property type="entry name" value="UVRD_HELICASE_CTER"/>
    <property type="match status" value="1"/>
</dbReference>
<evidence type="ECO:0000256" key="5">
    <source>
        <dbReference type="ARBA" id="ARBA00022840"/>
    </source>
</evidence>
<evidence type="ECO:0000313" key="15">
    <source>
        <dbReference type="Proteomes" id="UP001410795"/>
    </source>
</evidence>
<dbReference type="InterPro" id="IPR014017">
    <property type="entry name" value="DNA_helicase_UvrD-like_C"/>
</dbReference>
<protein>
    <recommendedName>
        <fullName evidence="8">DNA 3'-5' helicase</fullName>
        <ecNumber evidence="8">5.6.2.4</ecNumber>
    </recommendedName>
</protein>
<keyword evidence="5 10" id="KW-0067">ATP-binding</keyword>
<dbReference type="InterPro" id="IPR027417">
    <property type="entry name" value="P-loop_NTPase"/>
</dbReference>
<evidence type="ECO:0000256" key="10">
    <source>
        <dbReference type="PROSITE-ProRule" id="PRU00560"/>
    </source>
</evidence>
<comment type="caution">
    <text evidence="14">The sequence shown here is derived from an EMBL/GenBank/DDBJ whole genome shotgun (WGS) entry which is preliminary data.</text>
</comment>
<dbReference type="Proteomes" id="UP001410795">
    <property type="component" value="Unassembled WGS sequence"/>
</dbReference>
<keyword evidence="15" id="KW-1185">Reference proteome</keyword>
<dbReference type="SUPFAM" id="SSF52540">
    <property type="entry name" value="P-loop containing nucleoside triphosphate hydrolases"/>
    <property type="match status" value="1"/>
</dbReference>
<evidence type="ECO:0000256" key="4">
    <source>
        <dbReference type="ARBA" id="ARBA00022806"/>
    </source>
</evidence>
<feature type="binding site" evidence="10">
    <location>
        <begin position="30"/>
        <end position="37"/>
    </location>
    <ligand>
        <name>ATP</name>
        <dbReference type="ChEBI" id="CHEBI:30616"/>
    </ligand>
</feature>
<evidence type="ECO:0000259" key="13">
    <source>
        <dbReference type="PROSITE" id="PS51217"/>
    </source>
</evidence>
<keyword evidence="3 10" id="KW-0378">Hydrolase</keyword>
<name>A0ABP7B7W4_9MICO</name>
<comment type="catalytic activity">
    <reaction evidence="7">
        <text>Couples ATP hydrolysis with the unwinding of duplex DNA by translocating in the 3'-5' direction.</text>
        <dbReference type="EC" id="5.6.2.4"/>
    </reaction>
</comment>
<feature type="domain" description="UvrD-like helicase C-terminal" evidence="13">
    <location>
        <begin position="287"/>
        <end position="528"/>
    </location>
</feature>
<dbReference type="GO" id="GO:0004386">
    <property type="term" value="F:helicase activity"/>
    <property type="evidence" value="ECO:0007669"/>
    <property type="project" value="UniProtKB-KW"/>
</dbReference>
<evidence type="ECO:0000256" key="3">
    <source>
        <dbReference type="ARBA" id="ARBA00022801"/>
    </source>
</evidence>
<keyword evidence="6" id="KW-0413">Isomerase</keyword>
<dbReference type="PROSITE" id="PS51198">
    <property type="entry name" value="UVRD_HELICASE_ATP_BIND"/>
    <property type="match status" value="1"/>
</dbReference>
<comment type="catalytic activity">
    <reaction evidence="9">
        <text>ATP + H2O = ADP + phosphate + H(+)</text>
        <dbReference type="Rhea" id="RHEA:13065"/>
        <dbReference type="ChEBI" id="CHEBI:15377"/>
        <dbReference type="ChEBI" id="CHEBI:15378"/>
        <dbReference type="ChEBI" id="CHEBI:30616"/>
        <dbReference type="ChEBI" id="CHEBI:43474"/>
        <dbReference type="ChEBI" id="CHEBI:456216"/>
        <dbReference type="EC" id="5.6.2.4"/>
    </reaction>
</comment>
<evidence type="ECO:0000256" key="6">
    <source>
        <dbReference type="ARBA" id="ARBA00023235"/>
    </source>
</evidence>